<feature type="compositionally biased region" description="Polar residues" evidence="1">
    <location>
        <begin position="174"/>
        <end position="189"/>
    </location>
</feature>
<keyword evidence="3" id="KW-1185">Reference proteome</keyword>
<sequence length="361" mass="38699">MVGYESDVSQHSKSRPPAVDACEAGLMSVNDGRRGKAEVSDSTHQTRRSDSPIELWLDACQYLTGETKVSGYNPDGSEGIGWSSDDTRGWGPPVERWSSIDSWASALSDWSGIIAAPPEDFAAAFTEIGAGIDALTQALAEVNTHIRTETFKEGKGLEPGVQATMGIQDQPLEAQNTPESSFLSGQSSLCEAARPELRDREDSQSVESLCDSTANPQDEKEPEEIQSCQAELSACPTNPHSSMGSSSDTMAFPGGYSSDVIVGSNSAYLDLSHFGFEDTFISSEEDPVVLNITEDTDLAGQNKPGELMIEEGIVGAPVYNSDSLGWHTGHMDSGIGYKSMVFHKRLLCGSIESPLEVKCVK</sequence>
<evidence type="ECO:0000256" key="1">
    <source>
        <dbReference type="SAM" id="MobiDB-lite"/>
    </source>
</evidence>
<dbReference type="EMBL" id="JAULUE010002065">
    <property type="protein sequence ID" value="KAK5879086.1"/>
    <property type="molecule type" value="Genomic_DNA"/>
</dbReference>
<name>A0AAN8B5Q9_9TELE</name>
<organism evidence="2 3">
    <name type="scientific">Champsocephalus esox</name>
    <name type="common">pike icefish</name>
    <dbReference type="NCBI Taxonomy" id="159716"/>
    <lineage>
        <taxon>Eukaryota</taxon>
        <taxon>Metazoa</taxon>
        <taxon>Chordata</taxon>
        <taxon>Craniata</taxon>
        <taxon>Vertebrata</taxon>
        <taxon>Euteleostomi</taxon>
        <taxon>Actinopterygii</taxon>
        <taxon>Neopterygii</taxon>
        <taxon>Teleostei</taxon>
        <taxon>Neoteleostei</taxon>
        <taxon>Acanthomorphata</taxon>
        <taxon>Eupercaria</taxon>
        <taxon>Perciformes</taxon>
        <taxon>Notothenioidei</taxon>
        <taxon>Channichthyidae</taxon>
        <taxon>Champsocephalus</taxon>
    </lineage>
</organism>
<comment type="caution">
    <text evidence="2">The sequence shown here is derived from an EMBL/GenBank/DDBJ whole genome shotgun (WGS) entry which is preliminary data.</text>
</comment>
<feature type="region of interest" description="Disordered" evidence="1">
    <location>
        <begin position="174"/>
        <end position="223"/>
    </location>
</feature>
<accession>A0AAN8B5Q9</accession>
<feature type="compositionally biased region" description="Basic and acidic residues" evidence="1">
    <location>
        <begin position="31"/>
        <end position="41"/>
    </location>
</feature>
<evidence type="ECO:0000313" key="3">
    <source>
        <dbReference type="Proteomes" id="UP001335648"/>
    </source>
</evidence>
<evidence type="ECO:0000313" key="2">
    <source>
        <dbReference type="EMBL" id="KAK5879086.1"/>
    </source>
</evidence>
<reference evidence="2 3" key="1">
    <citation type="journal article" date="2023" name="Mol. Biol. Evol.">
        <title>Genomics of Secondarily Temperate Adaptation in the Only Non-Antarctic Icefish.</title>
        <authorList>
            <person name="Rivera-Colon A.G."/>
            <person name="Rayamajhi N."/>
            <person name="Minhas B.F."/>
            <person name="Madrigal G."/>
            <person name="Bilyk K.T."/>
            <person name="Yoon V."/>
            <person name="Hune M."/>
            <person name="Gregory S."/>
            <person name="Cheng C.H.C."/>
            <person name="Catchen J.M."/>
        </authorList>
    </citation>
    <scope>NUCLEOTIDE SEQUENCE [LARGE SCALE GENOMIC DNA]</scope>
    <source>
        <strain evidence="2">JC2023a</strain>
    </source>
</reference>
<dbReference type="AlphaFoldDB" id="A0AAN8B5Q9"/>
<feature type="region of interest" description="Disordered" evidence="1">
    <location>
        <begin position="1"/>
        <end position="50"/>
    </location>
</feature>
<gene>
    <name evidence="2" type="ORF">CesoFtcFv8_024426</name>
</gene>
<dbReference type="Proteomes" id="UP001335648">
    <property type="component" value="Unassembled WGS sequence"/>
</dbReference>
<feature type="compositionally biased region" description="Basic and acidic residues" evidence="1">
    <location>
        <begin position="193"/>
        <end position="203"/>
    </location>
</feature>
<proteinExistence type="predicted"/>
<protein>
    <submittedName>
        <fullName evidence="2">Uncharacterized protein</fullName>
    </submittedName>
</protein>
<feature type="compositionally biased region" description="Polar residues" evidence="1">
    <location>
        <begin position="205"/>
        <end position="216"/>
    </location>
</feature>